<comment type="caution">
    <text evidence="1">The sequence shown here is derived from an EMBL/GenBank/DDBJ whole genome shotgun (WGS) entry which is preliminary data.</text>
</comment>
<dbReference type="Proteomes" id="UP000176998">
    <property type="component" value="Unassembled WGS sequence"/>
</dbReference>
<evidence type="ECO:0000313" key="2">
    <source>
        <dbReference type="Proteomes" id="UP000176998"/>
    </source>
</evidence>
<keyword evidence="2" id="KW-1185">Reference proteome</keyword>
<dbReference type="RefSeq" id="XP_022473756.1">
    <property type="nucleotide sequence ID" value="XM_022619692.1"/>
</dbReference>
<dbReference type="AlphaFoldDB" id="A0A1G4B578"/>
<organism evidence="1 2">
    <name type="scientific">Colletotrichum orchidophilum</name>
    <dbReference type="NCBI Taxonomy" id="1209926"/>
    <lineage>
        <taxon>Eukaryota</taxon>
        <taxon>Fungi</taxon>
        <taxon>Dikarya</taxon>
        <taxon>Ascomycota</taxon>
        <taxon>Pezizomycotina</taxon>
        <taxon>Sordariomycetes</taxon>
        <taxon>Hypocreomycetidae</taxon>
        <taxon>Glomerellales</taxon>
        <taxon>Glomerellaceae</taxon>
        <taxon>Colletotrichum</taxon>
    </lineage>
</organism>
<evidence type="ECO:0000313" key="1">
    <source>
        <dbReference type="EMBL" id="OHE96600.1"/>
    </source>
</evidence>
<dbReference type="GeneID" id="34561202"/>
<protein>
    <submittedName>
        <fullName evidence="1">Uncharacterized protein</fullName>
    </submittedName>
</protein>
<proteinExistence type="predicted"/>
<reference evidence="1 2" key="1">
    <citation type="submission" date="2016-09" db="EMBL/GenBank/DDBJ databases">
        <authorList>
            <person name="Capua I."/>
            <person name="De Benedictis P."/>
            <person name="Joannis T."/>
            <person name="Lombin L.H."/>
            <person name="Cattoli G."/>
        </authorList>
    </citation>
    <scope>NUCLEOTIDE SEQUENCE [LARGE SCALE GENOMIC DNA]</scope>
    <source>
        <strain evidence="1 2">IMI 309357</strain>
    </source>
</reference>
<sequence length="65" mass="7596">MGWREAGALETMSRPNGRLAFCFPFRLLLFPFPPFILRGNRFLFLLLSLLLLFLSSHPSRWPCAR</sequence>
<accession>A0A1G4B578</accession>
<name>A0A1G4B578_9PEZI</name>
<gene>
    <name evidence="1" type="ORF">CORC01_08057</name>
</gene>
<dbReference type="EMBL" id="MJBS01000067">
    <property type="protein sequence ID" value="OHE96600.1"/>
    <property type="molecule type" value="Genomic_DNA"/>
</dbReference>